<dbReference type="EMBL" id="FO082057">
    <property type="protein sequence ID" value="CCE78455.1"/>
    <property type="molecule type" value="Genomic_DNA"/>
</dbReference>
<proteinExistence type="predicted"/>
<dbReference type="InParanoid" id="G8YSB8"/>
<dbReference type="Proteomes" id="UP000005222">
    <property type="component" value="Chromosome C"/>
</dbReference>
<keyword evidence="3" id="KW-1185">Reference proteome</keyword>
<dbReference type="AlphaFoldDB" id="G8YSB8"/>
<name>G8YSB8_PICSO</name>
<evidence type="ECO:0000313" key="3">
    <source>
        <dbReference type="Proteomes" id="UP000005222"/>
    </source>
</evidence>
<reference evidence="3" key="2">
    <citation type="journal article" date="2012" name="G3 (Bethesda)">
        <title>Pichia sorbitophila, an interspecies yeast hybrid reveals early steps of genome resolution following polyploidization.</title>
        <authorList>
            <person name="Leh Louis V."/>
            <person name="Despons L."/>
            <person name="Friedrich A."/>
            <person name="Martin T."/>
            <person name="Durrens P."/>
            <person name="Casaregola S."/>
            <person name="Neuveglise C."/>
            <person name="Fairhead C."/>
            <person name="Marck C."/>
            <person name="Cruz J.A."/>
            <person name="Straub M.L."/>
            <person name="Kugler V."/>
            <person name="Sacerdot C."/>
            <person name="Uzunov Z."/>
            <person name="Thierry A."/>
            <person name="Weiss S."/>
            <person name="Bleykasten C."/>
            <person name="De Montigny J."/>
            <person name="Jacques N."/>
            <person name="Jung P."/>
            <person name="Lemaire M."/>
            <person name="Mallet S."/>
            <person name="Morel G."/>
            <person name="Richard G.F."/>
            <person name="Sarkar A."/>
            <person name="Savel G."/>
            <person name="Schacherer J."/>
            <person name="Seret M.L."/>
            <person name="Talla E."/>
            <person name="Samson G."/>
            <person name="Jubin C."/>
            <person name="Poulain J."/>
            <person name="Vacherie B."/>
            <person name="Barbe V."/>
            <person name="Pelletier E."/>
            <person name="Sherman D.J."/>
            <person name="Westhof E."/>
            <person name="Weissenbach J."/>
            <person name="Baret P.V."/>
            <person name="Wincker P."/>
            <person name="Gaillardin C."/>
            <person name="Dujon B."/>
            <person name="Souciet J.L."/>
        </authorList>
    </citation>
    <scope>NUCLEOTIDE SEQUENCE [LARGE SCALE GENOMIC DNA]</scope>
    <source>
        <strain evidence="3">ATCC MYA-4447 / BCRC 22081 / CBS 7064 / NBRC 10061 / NRRL Y-12695</strain>
    </source>
</reference>
<reference evidence="1" key="1">
    <citation type="submission" date="2011-10" db="EMBL/GenBank/DDBJ databases">
        <authorList>
            <person name="Genoscope - CEA"/>
        </authorList>
    </citation>
    <scope>NUCLEOTIDE SEQUENCE</scope>
</reference>
<dbReference type="Proteomes" id="UP000005222">
    <property type="component" value="Chromosome D"/>
</dbReference>
<dbReference type="EMBL" id="FO082056">
    <property type="protein sequence ID" value="CCE79041.1"/>
    <property type="molecule type" value="Genomic_DNA"/>
</dbReference>
<evidence type="ECO:0000313" key="2">
    <source>
        <dbReference type="EMBL" id="CCE79041.1"/>
    </source>
</evidence>
<dbReference type="HOGENOM" id="CLU_2606829_0_0_1"/>
<gene>
    <name evidence="1" type="primary">Piso0_001078</name>
    <name evidence="1" type="ORF">GNLVRS01_PISO0C10408g</name>
    <name evidence="2" type="ORF">GNLVRS01_PISO0D10475g</name>
</gene>
<sequence>MLWKLGSFVAAATLRWPFLRARKSADVLIVSLRNVIKIYSTIACTYVGAIDVTICSKSLRNQIDINIGPRKIRCLIFTI</sequence>
<accession>G8YSB8</accession>
<evidence type="ECO:0000313" key="1">
    <source>
        <dbReference type="EMBL" id="CCE78455.1"/>
    </source>
</evidence>
<organism evidence="1 3">
    <name type="scientific">Pichia sorbitophila (strain ATCC MYA-4447 / BCRC 22081 / CBS 7064 / NBRC 10061 / NRRL Y-12695)</name>
    <name type="common">Hybrid yeast</name>
    <dbReference type="NCBI Taxonomy" id="559304"/>
    <lineage>
        <taxon>Eukaryota</taxon>
        <taxon>Fungi</taxon>
        <taxon>Dikarya</taxon>
        <taxon>Ascomycota</taxon>
        <taxon>Saccharomycotina</taxon>
        <taxon>Pichiomycetes</taxon>
        <taxon>Debaryomycetaceae</taxon>
        <taxon>Millerozyma</taxon>
    </lineage>
</organism>
<protein>
    <submittedName>
        <fullName evidence="1">Piso0_001078 protein</fullName>
    </submittedName>
</protein>